<sequence length="89" mass="9803">MIRDAHGRKMSKSLGNVIDPIEVINGISLEGLHKRLEDGNLDPKELAIAKEGQKKDFPNGIDECGSDALRFALVSYTAQVSILYYSLID</sequence>
<keyword evidence="4" id="KW-0547">Nucleotide-binding</keyword>
<dbReference type="InterPro" id="IPR014729">
    <property type="entry name" value="Rossmann-like_a/b/a_fold"/>
</dbReference>
<evidence type="ECO:0000259" key="9">
    <source>
        <dbReference type="Pfam" id="PF00133"/>
    </source>
</evidence>
<dbReference type="SUPFAM" id="SSF52374">
    <property type="entry name" value="Nucleotidylyl transferase"/>
    <property type="match status" value="1"/>
</dbReference>
<dbReference type="GO" id="GO:0005829">
    <property type="term" value="C:cytosol"/>
    <property type="evidence" value="ECO:0007669"/>
    <property type="project" value="TreeGrafter"/>
</dbReference>
<keyword evidence="6" id="KW-0648">Protein biosynthesis</keyword>
<proteinExistence type="inferred from homology"/>
<dbReference type="Pfam" id="PF00133">
    <property type="entry name" value="tRNA-synt_1"/>
    <property type="match status" value="1"/>
</dbReference>
<evidence type="ECO:0000256" key="4">
    <source>
        <dbReference type="ARBA" id="ARBA00022741"/>
    </source>
</evidence>
<dbReference type="AlphaFoldDB" id="A0A834T109"/>
<keyword evidence="11" id="KW-1185">Reference proteome</keyword>
<keyword evidence="3 10" id="KW-0436">Ligase</keyword>
<evidence type="ECO:0000256" key="1">
    <source>
        <dbReference type="ARBA" id="ARBA00005594"/>
    </source>
</evidence>
<keyword evidence="5" id="KW-0067">ATP-binding</keyword>
<gene>
    <name evidence="10" type="ORF">G2W53_034214</name>
</gene>
<dbReference type="InterPro" id="IPR002300">
    <property type="entry name" value="aa-tRNA-synth_Ia"/>
</dbReference>
<evidence type="ECO:0000313" key="11">
    <source>
        <dbReference type="Proteomes" id="UP000634136"/>
    </source>
</evidence>
<dbReference type="OrthoDB" id="629407at2759"/>
<comment type="similarity">
    <text evidence="1">Belongs to the class-I aminoacyl-tRNA synthetase family.</text>
</comment>
<evidence type="ECO:0000256" key="7">
    <source>
        <dbReference type="ARBA" id="ARBA00023146"/>
    </source>
</evidence>
<organism evidence="10 11">
    <name type="scientific">Senna tora</name>
    <dbReference type="NCBI Taxonomy" id="362788"/>
    <lineage>
        <taxon>Eukaryota</taxon>
        <taxon>Viridiplantae</taxon>
        <taxon>Streptophyta</taxon>
        <taxon>Embryophyta</taxon>
        <taxon>Tracheophyta</taxon>
        <taxon>Spermatophyta</taxon>
        <taxon>Magnoliopsida</taxon>
        <taxon>eudicotyledons</taxon>
        <taxon>Gunneridae</taxon>
        <taxon>Pentapetalae</taxon>
        <taxon>rosids</taxon>
        <taxon>fabids</taxon>
        <taxon>Fabales</taxon>
        <taxon>Fabaceae</taxon>
        <taxon>Caesalpinioideae</taxon>
        <taxon>Cassia clade</taxon>
        <taxon>Senna</taxon>
    </lineage>
</organism>
<dbReference type="InterPro" id="IPR002303">
    <property type="entry name" value="Valyl-tRNA_ligase"/>
</dbReference>
<evidence type="ECO:0000313" key="10">
    <source>
        <dbReference type="EMBL" id="KAF7813238.1"/>
    </source>
</evidence>
<keyword evidence="7" id="KW-0030">Aminoacyl-tRNA synthetase</keyword>
<evidence type="ECO:0000256" key="2">
    <source>
        <dbReference type="ARBA" id="ARBA00013169"/>
    </source>
</evidence>
<dbReference type="Proteomes" id="UP000634136">
    <property type="component" value="Unassembled WGS sequence"/>
</dbReference>
<dbReference type="GO" id="GO:0005524">
    <property type="term" value="F:ATP binding"/>
    <property type="evidence" value="ECO:0007669"/>
    <property type="project" value="UniProtKB-KW"/>
</dbReference>
<dbReference type="EC" id="6.1.1.9" evidence="2"/>
<comment type="caution">
    <text evidence="10">The sequence shown here is derived from an EMBL/GenBank/DDBJ whole genome shotgun (WGS) entry which is preliminary data.</text>
</comment>
<dbReference type="Gene3D" id="3.40.50.620">
    <property type="entry name" value="HUPs"/>
    <property type="match status" value="1"/>
</dbReference>
<dbReference type="PANTHER" id="PTHR11946:SF109">
    <property type="entry name" value="VALINE--TRNA LIGASE"/>
    <property type="match status" value="1"/>
</dbReference>
<feature type="domain" description="Aminoacyl-tRNA synthetase class Ia" evidence="9">
    <location>
        <begin position="1"/>
        <end position="79"/>
    </location>
</feature>
<evidence type="ECO:0000256" key="6">
    <source>
        <dbReference type="ARBA" id="ARBA00022917"/>
    </source>
</evidence>
<dbReference type="EMBL" id="JAAIUW010000010">
    <property type="protein sequence ID" value="KAF7813238.1"/>
    <property type="molecule type" value="Genomic_DNA"/>
</dbReference>
<dbReference type="GO" id="GO:0004832">
    <property type="term" value="F:valine-tRNA ligase activity"/>
    <property type="evidence" value="ECO:0007669"/>
    <property type="project" value="UniProtKB-EC"/>
</dbReference>
<name>A0A834T109_9FABA</name>
<evidence type="ECO:0000256" key="8">
    <source>
        <dbReference type="ARBA" id="ARBA00029936"/>
    </source>
</evidence>
<evidence type="ECO:0000256" key="3">
    <source>
        <dbReference type="ARBA" id="ARBA00022598"/>
    </source>
</evidence>
<protein>
    <recommendedName>
        <fullName evidence="2">valine--tRNA ligase</fullName>
        <ecNumber evidence="2">6.1.1.9</ecNumber>
    </recommendedName>
    <alternativeName>
        <fullName evidence="8">Valyl-tRNA synthetase</fullName>
    </alternativeName>
</protein>
<accession>A0A834T109</accession>
<dbReference type="PANTHER" id="PTHR11946">
    <property type="entry name" value="VALYL-TRNA SYNTHETASES"/>
    <property type="match status" value="1"/>
</dbReference>
<evidence type="ECO:0000256" key="5">
    <source>
        <dbReference type="ARBA" id="ARBA00022840"/>
    </source>
</evidence>
<reference evidence="10" key="1">
    <citation type="submission" date="2020-09" db="EMBL/GenBank/DDBJ databases">
        <title>Genome-Enabled Discovery of Anthraquinone Biosynthesis in Senna tora.</title>
        <authorList>
            <person name="Kang S.-H."/>
            <person name="Pandey R.P."/>
            <person name="Lee C.-M."/>
            <person name="Sim J.-S."/>
            <person name="Jeong J.-T."/>
            <person name="Choi B.-S."/>
            <person name="Jung M."/>
            <person name="Ginzburg D."/>
            <person name="Zhao K."/>
            <person name="Won S.Y."/>
            <person name="Oh T.-J."/>
            <person name="Yu Y."/>
            <person name="Kim N.-H."/>
            <person name="Lee O.R."/>
            <person name="Lee T.-H."/>
            <person name="Bashyal P."/>
            <person name="Kim T.-S."/>
            <person name="Lee W.-H."/>
            <person name="Kawkins C."/>
            <person name="Kim C.-K."/>
            <person name="Kim J.S."/>
            <person name="Ahn B.O."/>
            <person name="Rhee S.Y."/>
            <person name="Sohng J.K."/>
        </authorList>
    </citation>
    <scope>NUCLEOTIDE SEQUENCE</scope>
    <source>
        <tissue evidence="10">Leaf</tissue>
    </source>
</reference>
<dbReference type="GO" id="GO:0006438">
    <property type="term" value="P:valyl-tRNA aminoacylation"/>
    <property type="evidence" value="ECO:0007669"/>
    <property type="project" value="InterPro"/>
</dbReference>